<proteinExistence type="predicted"/>
<evidence type="ECO:0000313" key="3">
    <source>
        <dbReference type="EMBL" id="VVB15243.1"/>
    </source>
</evidence>
<organism evidence="3 4">
    <name type="scientific">Arabis nemorensis</name>
    <dbReference type="NCBI Taxonomy" id="586526"/>
    <lineage>
        <taxon>Eukaryota</taxon>
        <taxon>Viridiplantae</taxon>
        <taxon>Streptophyta</taxon>
        <taxon>Embryophyta</taxon>
        <taxon>Tracheophyta</taxon>
        <taxon>Spermatophyta</taxon>
        <taxon>Magnoliopsida</taxon>
        <taxon>eudicotyledons</taxon>
        <taxon>Gunneridae</taxon>
        <taxon>Pentapetalae</taxon>
        <taxon>rosids</taxon>
        <taxon>malvids</taxon>
        <taxon>Brassicales</taxon>
        <taxon>Brassicaceae</taxon>
        <taxon>Arabideae</taxon>
        <taxon>Arabis</taxon>
    </lineage>
</organism>
<name>A0A565CNE7_9BRAS</name>
<evidence type="ECO:0000256" key="2">
    <source>
        <dbReference type="SAM" id="Phobius"/>
    </source>
</evidence>
<keyword evidence="4" id="KW-1185">Reference proteome</keyword>
<protein>
    <submittedName>
        <fullName evidence="3">Uncharacterized protein</fullName>
    </submittedName>
</protein>
<dbReference type="OrthoDB" id="1677215at2759"/>
<evidence type="ECO:0000256" key="1">
    <source>
        <dbReference type="SAM" id="Coils"/>
    </source>
</evidence>
<accession>A0A565CNE7</accession>
<keyword evidence="2" id="KW-0472">Membrane</keyword>
<dbReference type="EMBL" id="CABITT030000008">
    <property type="protein sequence ID" value="VVB15243.1"/>
    <property type="molecule type" value="Genomic_DNA"/>
</dbReference>
<keyword evidence="2" id="KW-1133">Transmembrane helix</keyword>
<dbReference type="AlphaFoldDB" id="A0A565CNE7"/>
<sequence length="109" mass="12224">MNVYGSIIILCTTIALSGSFLFALSPISRQRRRAIEKLRLVNEALIGAEENVARLQERHDVMLKEICSYYLVNSELQESLVAARAAINDASGFVMELRRLQLNILNSLS</sequence>
<dbReference type="Proteomes" id="UP000489600">
    <property type="component" value="Unassembled WGS sequence"/>
</dbReference>
<comment type="caution">
    <text evidence="3">The sequence shown here is derived from an EMBL/GenBank/DDBJ whole genome shotgun (WGS) entry which is preliminary data.</text>
</comment>
<gene>
    <name evidence="3" type="ORF">ANE_LOCUS25687</name>
</gene>
<keyword evidence="2" id="KW-0812">Transmembrane</keyword>
<keyword evidence="1" id="KW-0175">Coiled coil</keyword>
<feature type="transmembrane region" description="Helical" evidence="2">
    <location>
        <begin position="6"/>
        <end position="27"/>
    </location>
</feature>
<feature type="coiled-coil region" evidence="1">
    <location>
        <begin position="38"/>
        <end position="65"/>
    </location>
</feature>
<evidence type="ECO:0000313" key="4">
    <source>
        <dbReference type="Proteomes" id="UP000489600"/>
    </source>
</evidence>
<reference evidence="3" key="1">
    <citation type="submission" date="2019-07" db="EMBL/GenBank/DDBJ databases">
        <authorList>
            <person name="Dittberner H."/>
        </authorList>
    </citation>
    <scope>NUCLEOTIDE SEQUENCE [LARGE SCALE GENOMIC DNA]</scope>
</reference>